<dbReference type="Pfam" id="PF00355">
    <property type="entry name" value="Rieske"/>
    <property type="match status" value="1"/>
</dbReference>
<keyword evidence="19" id="KW-1185">Reference proteome</keyword>
<proteinExistence type="inferred from homology"/>
<evidence type="ECO:0000256" key="15">
    <source>
        <dbReference type="ARBA" id="ARBA00047853"/>
    </source>
</evidence>
<keyword evidence="7" id="KW-1133">Transmembrane helix</keyword>
<keyword evidence="4" id="KW-0812">Transmembrane</keyword>
<comment type="pathway">
    <text evidence="12">Steroid hormone biosynthesis; dafachronic acid biosynthesis.</text>
</comment>
<organism evidence="18 19">
    <name type="scientific">Myxococcus landrumensis</name>
    <dbReference type="NCBI Taxonomy" id="2813577"/>
    <lineage>
        <taxon>Bacteria</taxon>
        <taxon>Pseudomonadati</taxon>
        <taxon>Myxococcota</taxon>
        <taxon>Myxococcia</taxon>
        <taxon>Myxococcales</taxon>
        <taxon>Cystobacterineae</taxon>
        <taxon>Myxococcaceae</taxon>
        <taxon>Myxococcus</taxon>
    </lineage>
</organism>
<comment type="pathway">
    <text evidence="3">Hormone biosynthesis.</text>
</comment>
<accession>A0ABX7NBV8</accession>
<evidence type="ECO:0000313" key="19">
    <source>
        <dbReference type="Proteomes" id="UP000663090"/>
    </source>
</evidence>
<evidence type="ECO:0000256" key="6">
    <source>
        <dbReference type="ARBA" id="ARBA00022723"/>
    </source>
</evidence>
<dbReference type="Gene3D" id="2.102.10.10">
    <property type="entry name" value="Rieske [2Fe-2S] iron-sulphur domain"/>
    <property type="match status" value="1"/>
</dbReference>
<evidence type="ECO:0000256" key="5">
    <source>
        <dbReference type="ARBA" id="ARBA00022714"/>
    </source>
</evidence>
<dbReference type="Pfam" id="PF19298">
    <property type="entry name" value="KshA_C"/>
    <property type="match status" value="1"/>
</dbReference>
<dbReference type="PROSITE" id="PS51296">
    <property type="entry name" value="RIESKE"/>
    <property type="match status" value="1"/>
</dbReference>
<evidence type="ECO:0000256" key="16">
    <source>
        <dbReference type="ARBA" id="ARBA00049548"/>
    </source>
</evidence>
<evidence type="ECO:0000256" key="7">
    <source>
        <dbReference type="ARBA" id="ARBA00022989"/>
    </source>
</evidence>
<comment type="subcellular location">
    <subcellularLocation>
        <location evidence="2">Membrane</location>
    </subcellularLocation>
</comment>
<dbReference type="Gene3D" id="3.90.380.10">
    <property type="entry name" value="Naphthalene 1,2-dioxygenase Alpha Subunit, Chain A, domain 1"/>
    <property type="match status" value="1"/>
</dbReference>
<feature type="domain" description="Rieske" evidence="17">
    <location>
        <begin position="15"/>
        <end position="124"/>
    </location>
</feature>
<keyword evidence="6" id="KW-0479">Metal-binding</keyword>
<dbReference type="InterPro" id="IPR017941">
    <property type="entry name" value="Rieske_2Fe-2S"/>
</dbReference>
<dbReference type="Proteomes" id="UP000663090">
    <property type="component" value="Chromosome"/>
</dbReference>
<name>A0ABX7NBV8_9BACT</name>
<comment type="similarity">
    <text evidence="13">Belongs to the cholesterol 7-desaturase family.</text>
</comment>
<comment type="catalytic activity">
    <reaction evidence="16">
        <text>cholesterol + NADPH + O2 + H(+) = 7-dehydrocholesterol + NADP(+) + 2 H2O</text>
        <dbReference type="Rhea" id="RHEA:45024"/>
        <dbReference type="ChEBI" id="CHEBI:15377"/>
        <dbReference type="ChEBI" id="CHEBI:15378"/>
        <dbReference type="ChEBI" id="CHEBI:15379"/>
        <dbReference type="ChEBI" id="CHEBI:16113"/>
        <dbReference type="ChEBI" id="CHEBI:17759"/>
        <dbReference type="ChEBI" id="CHEBI:57783"/>
        <dbReference type="ChEBI" id="CHEBI:58349"/>
        <dbReference type="EC" id="1.14.19.21"/>
    </reaction>
    <physiologicalReaction direction="left-to-right" evidence="16">
        <dbReference type="Rhea" id="RHEA:45025"/>
    </physiologicalReaction>
</comment>
<dbReference type="InterPro" id="IPR045605">
    <property type="entry name" value="KshA-like_C"/>
</dbReference>
<keyword evidence="8" id="KW-0560">Oxidoreductase</keyword>
<evidence type="ECO:0000256" key="12">
    <source>
        <dbReference type="ARBA" id="ARBA00025712"/>
    </source>
</evidence>
<keyword evidence="11" id="KW-0472">Membrane</keyword>
<dbReference type="PANTHER" id="PTHR21266:SF32">
    <property type="entry name" value="CHOLESTEROL 7-DESATURASE NVD"/>
    <property type="match status" value="1"/>
</dbReference>
<evidence type="ECO:0000256" key="1">
    <source>
        <dbReference type="ARBA" id="ARBA00001962"/>
    </source>
</evidence>
<dbReference type="CDD" id="cd03469">
    <property type="entry name" value="Rieske_RO_Alpha_N"/>
    <property type="match status" value="1"/>
</dbReference>
<dbReference type="InterPro" id="IPR036922">
    <property type="entry name" value="Rieske_2Fe-2S_sf"/>
</dbReference>
<dbReference type="EC" id="1.14.19.21" evidence="14"/>
<dbReference type="SUPFAM" id="SSF50022">
    <property type="entry name" value="ISP domain"/>
    <property type="match status" value="1"/>
</dbReference>
<evidence type="ECO:0000256" key="3">
    <source>
        <dbReference type="ARBA" id="ARBA00004972"/>
    </source>
</evidence>
<comment type="catalytic activity">
    <reaction evidence="15">
        <text>cholesterol + NADH + O2 + H(+) = 7-dehydrocholesterol + NAD(+) + 2 H2O</text>
        <dbReference type="Rhea" id="RHEA:51644"/>
        <dbReference type="ChEBI" id="CHEBI:15377"/>
        <dbReference type="ChEBI" id="CHEBI:15378"/>
        <dbReference type="ChEBI" id="CHEBI:15379"/>
        <dbReference type="ChEBI" id="CHEBI:16113"/>
        <dbReference type="ChEBI" id="CHEBI:17759"/>
        <dbReference type="ChEBI" id="CHEBI:57540"/>
        <dbReference type="ChEBI" id="CHEBI:57945"/>
        <dbReference type="EC" id="1.14.19.21"/>
    </reaction>
    <physiologicalReaction direction="left-to-right" evidence="15">
        <dbReference type="Rhea" id="RHEA:51645"/>
    </physiologicalReaction>
</comment>
<evidence type="ECO:0000256" key="11">
    <source>
        <dbReference type="ARBA" id="ARBA00023136"/>
    </source>
</evidence>
<comment type="cofactor">
    <cofactor evidence="1">
        <name>Fe cation</name>
        <dbReference type="ChEBI" id="CHEBI:24875"/>
    </cofactor>
</comment>
<evidence type="ECO:0000256" key="4">
    <source>
        <dbReference type="ARBA" id="ARBA00022692"/>
    </source>
</evidence>
<keyword evidence="5" id="KW-0001">2Fe-2S</keyword>
<reference evidence="18 19" key="1">
    <citation type="submission" date="2021-02" db="EMBL/GenBank/DDBJ databases">
        <title>De Novo genome assembly of isolated myxobacteria.</title>
        <authorList>
            <person name="Stevens D.C."/>
        </authorList>
    </citation>
    <scope>NUCLEOTIDE SEQUENCE [LARGE SCALE GENOMIC DNA]</scope>
    <source>
        <strain evidence="18 19">SCHIC003</strain>
    </source>
</reference>
<keyword evidence="9" id="KW-0408">Iron</keyword>
<keyword evidence="10" id="KW-0411">Iron-sulfur</keyword>
<sequence length="333" mass="37510">MSSRFPFPRYPDGWFQVAYSHELAPGAVMPLRYFGKDLVLFRPETPEGTTPLPEPHVLDAHCPHLGAHLGYGGKVVDGCIQCPFHAWRFDGAGSCASIPYAQKLPPGARLRAWPVREVNGLIMVWHHGAQRPPSWEVPLVPEFQHPEWTDYELRRWQVRTHNQEMTENAVDLAHLHYLHGTAELPVTTADAREHVLHVVSNIVMKTPFGRTQGTIEVNAHGFGFTLTRFKGIVETLLVNSVTTIDEDSVDVRFAFLVKKLPHKDATSTVGKAFMAEIERQLEQDIPIWENKIYVHPPLLVSGDGPIGMFRRWAGQFYSEPRLVPVAPRLAESG</sequence>
<gene>
    <name evidence="18" type="ORF">JY572_02580</name>
</gene>
<protein>
    <recommendedName>
        <fullName evidence="14">cholesterol 7-desaturase</fullName>
        <ecNumber evidence="14">1.14.19.21</ecNumber>
    </recommendedName>
</protein>
<evidence type="ECO:0000256" key="10">
    <source>
        <dbReference type="ARBA" id="ARBA00023014"/>
    </source>
</evidence>
<dbReference type="EMBL" id="CP071091">
    <property type="protein sequence ID" value="QSQ14989.1"/>
    <property type="molecule type" value="Genomic_DNA"/>
</dbReference>
<evidence type="ECO:0000256" key="8">
    <source>
        <dbReference type="ARBA" id="ARBA00023002"/>
    </source>
</evidence>
<evidence type="ECO:0000256" key="13">
    <source>
        <dbReference type="ARBA" id="ARBA00025729"/>
    </source>
</evidence>
<evidence type="ECO:0000313" key="18">
    <source>
        <dbReference type="EMBL" id="QSQ14989.1"/>
    </source>
</evidence>
<evidence type="ECO:0000256" key="9">
    <source>
        <dbReference type="ARBA" id="ARBA00023004"/>
    </source>
</evidence>
<dbReference type="SUPFAM" id="SSF55961">
    <property type="entry name" value="Bet v1-like"/>
    <property type="match status" value="1"/>
</dbReference>
<evidence type="ECO:0000256" key="14">
    <source>
        <dbReference type="ARBA" id="ARBA00026095"/>
    </source>
</evidence>
<dbReference type="RefSeq" id="WP_206716732.1">
    <property type="nucleotide sequence ID" value="NZ_CP071091.1"/>
</dbReference>
<evidence type="ECO:0000256" key="2">
    <source>
        <dbReference type="ARBA" id="ARBA00004370"/>
    </source>
</evidence>
<dbReference type="PANTHER" id="PTHR21266">
    <property type="entry name" value="IRON-SULFUR DOMAIN CONTAINING PROTEIN"/>
    <property type="match status" value="1"/>
</dbReference>
<evidence type="ECO:0000259" key="17">
    <source>
        <dbReference type="PROSITE" id="PS51296"/>
    </source>
</evidence>
<dbReference type="InterPro" id="IPR050584">
    <property type="entry name" value="Cholesterol_7-desaturase"/>
</dbReference>